<dbReference type="Pfam" id="PF00122">
    <property type="entry name" value="E1-E2_ATPase"/>
    <property type="match status" value="1"/>
</dbReference>
<gene>
    <name evidence="14" type="ordered locus">LS215_0955</name>
</gene>
<feature type="transmembrane region" description="Helical" evidence="12">
    <location>
        <begin position="714"/>
        <end position="735"/>
    </location>
</feature>
<feature type="transmembrane region" description="Helical" evidence="12">
    <location>
        <begin position="786"/>
        <end position="804"/>
    </location>
</feature>
<evidence type="ECO:0000256" key="12">
    <source>
        <dbReference type="SAM" id="Phobius"/>
    </source>
</evidence>
<dbReference type="Proteomes" id="UP000001747">
    <property type="component" value="Chromosome"/>
</dbReference>
<feature type="transmembrane region" description="Helical" evidence="12">
    <location>
        <begin position="654"/>
        <end position="675"/>
    </location>
</feature>
<dbReference type="PRINTS" id="PR00120">
    <property type="entry name" value="HATPASE"/>
</dbReference>
<dbReference type="InterPro" id="IPR023214">
    <property type="entry name" value="HAD_sf"/>
</dbReference>
<dbReference type="InterPro" id="IPR006534">
    <property type="entry name" value="P-type_ATPase_IIIA"/>
</dbReference>
<keyword evidence="6" id="KW-0547">Nucleotide-binding</keyword>
<dbReference type="SUPFAM" id="SSF81653">
    <property type="entry name" value="Calcium ATPase, transduction domain A"/>
    <property type="match status" value="1"/>
</dbReference>
<keyword evidence="4 12" id="KW-0812">Transmembrane</keyword>
<keyword evidence="8" id="KW-0460">Magnesium</keyword>
<feature type="transmembrane region" description="Helical" evidence="12">
    <location>
        <begin position="268"/>
        <end position="288"/>
    </location>
</feature>
<dbReference type="Pfam" id="PF00702">
    <property type="entry name" value="Hydrolase"/>
    <property type="match status" value="1"/>
</dbReference>
<feature type="transmembrane region" description="Helical" evidence="12">
    <location>
        <begin position="681"/>
        <end position="702"/>
    </location>
</feature>
<evidence type="ECO:0000256" key="9">
    <source>
        <dbReference type="ARBA" id="ARBA00022967"/>
    </source>
</evidence>
<dbReference type="GO" id="GO:0016020">
    <property type="term" value="C:membrane"/>
    <property type="evidence" value="ECO:0007669"/>
    <property type="project" value="UniProtKB-SubCell"/>
</dbReference>
<dbReference type="PROSITE" id="PS00154">
    <property type="entry name" value="ATPASE_E1_E2"/>
    <property type="match status" value="1"/>
</dbReference>
<keyword evidence="10 12" id="KW-1133">Transmembrane helix</keyword>
<dbReference type="InterPro" id="IPR044492">
    <property type="entry name" value="P_typ_ATPase_HD_dom"/>
</dbReference>
<dbReference type="NCBIfam" id="TIGR01647">
    <property type="entry name" value="ATPase-IIIA_H"/>
    <property type="match status" value="1"/>
</dbReference>
<keyword evidence="9" id="KW-1278">Translocase</keyword>
<evidence type="ECO:0000256" key="7">
    <source>
        <dbReference type="ARBA" id="ARBA00022840"/>
    </source>
</evidence>
<evidence type="ECO:0000313" key="14">
    <source>
        <dbReference type="EMBL" id="ACP34998.1"/>
    </source>
</evidence>
<dbReference type="Gene3D" id="3.40.1110.10">
    <property type="entry name" value="Calcium-transporting ATPase, cytoplasmic domain N"/>
    <property type="match status" value="1"/>
</dbReference>
<dbReference type="Gene3D" id="3.40.50.1000">
    <property type="entry name" value="HAD superfamily/HAD-like"/>
    <property type="match status" value="1"/>
</dbReference>
<keyword evidence="14" id="KW-0378">Hydrolase</keyword>
<dbReference type="SUPFAM" id="SSF81665">
    <property type="entry name" value="Calcium ATPase, transmembrane domain M"/>
    <property type="match status" value="1"/>
</dbReference>
<keyword evidence="7" id="KW-0067">ATP-binding</keyword>
<dbReference type="Gene3D" id="2.70.150.10">
    <property type="entry name" value="Calcium-transporting ATPase, cytoplasmic transduction domain A"/>
    <property type="match status" value="1"/>
</dbReference>
<evidence type="ECO:0000256" key="1">
    <source>
        <dbReference type="ARBA" id="ARBA00004141"/>
    </source>
</evidence>
<feature type="transmembrane region" description="Helical" evidence="12">
    <location>
        <begin position="300"/>
        <end position="323"/>
    </location>
</feature>
<dbReference type="InterPro" id="IPR001757">
    <property type="entry name" value="P_typ_ATPase"/>
</dbReference>
<keyword evidence="5" id="KW-0479">Metal-binding</keyword>
<evidence type="ECO:0000256" key="4">
    <source>
        <dbReference type="ARBA" id="ARBA00022692"/>
    </source>
</evidence>
<dbReference type="CDD" id="cd02076">
    <property type="entry name" value="P-type_ATPase_H"/>
    <property type="match status" value="1"/>
</dbReference>
<evidence type="ECO:0000313" key="15">
    <source>
        <dbReference type="Proteomes" id="UP000001747"/>
    </source>
</evidence>
<dbReference type="GO" id="GO:0005524">
    <property type="term" value="F:ATP binding"/>
    <property type="evidence" value="ECO:0007669"/>
    <property type="project" value="UniProtKB-KW"/>
</dbReference>
<evidence type="ECO:0000256" key="2">
    <source>
        <dbReference type="ARBA" id="ARBA00008804"/>
    </source>
</evidence>
<dbReference type="Pfam" id="PF00690">
    <property type="entry name" value="Cation_ATPase_N"/>
    <property type="match status" value="1"/>
</dbReference>
<dbReference type="EC" id="3.6.3.6" evidence="14"/>
<evidence type="ECO:0000256" key="6">
    <source>
        <dbReference type="ARBA" id="ARBA00022741"/>
    </source>
</evidence>
<dbReference type="SFLD" id="SFLDG00002">
    <property type="entry name" value="C1.7:_P-type_atpase_like"/>
    <property type="match status" value="1"/>
</dbReference>
<organism evidence="14 15">
    <name type="scientific">Saccharolobus islandicus (strain L.S.2.15 / Lassen #1)</name>
    <name type="common">Sulfolobus islandicus</name>
    <dbReference type="NCBI Taxonomy" id="429572"/>
    <lineage>
        <taxon>Archaea</taxon>
        <taxon>Thermoproteota</taxon>
        <taxon>Thermoprotei</taxon>
        <taxon>Sulfolobales</taxon>
        <taxon>Sulfolobaceae</taxon>
        <taxon>Saccharolobus</taxon>
    </lineage>
</organism>
<dbReference type="FunFam" id="3.40.50.1000:FF:000211">
    <property type="entry name" value="Plasma membrane ATPase"/>
    <property type="match status" value="1"/>
</dbReference>
<dbReference type="SMART" id="SM00831">
    <property type="entry name" value="Cation_ATPase_N"/>
    <property type="match status" value="1"/>
</dbReference>
<dbReference type="InterPro" id="IPR008250">
    <property type="entry name" value="ATPase_P-typ_transduc_dom_A_sf"/>
</dbReference>
<dbReference type="InterPro" id="IPR036412">
    <property type="entry name" value="HAD-like_sf"/>
</dbReference>
<feature type="transmembrane region" description="Helical" evidence="12">
    <location>
        <begin position="810"/>
        <end position="827"/>
    </location>
</feature>
<evidence type="ECO:0000256" key="11">
    <source>
        <dbReference type="ARBA" id="ARBA00023136"/>
    </source>
</evidence>
<dbReference type="SFLD" id="SFLDS00003">
    <property type="entry name" value="Haloacid_Dehalogenase"/>
    <property type="match status" value="1"/>
</dbReference>
<keyword evidence="11 12" id="KW-0472">Membrane</keyword>
<dbReference type="GO" id="GO:0046872">
    <property type="term" value="F:metal ion binding"/>
    <property type="evidence" value="ECO:0007669"/>
    <property type="project" value="UniProtKB-KW"/>
</dbReference>
<reference evidence="14 15" key="1">
    <citation type="journal article" date="2009" name="Proc. Natl. Acad. Sci. U.S.A.">
        <title>Biogeography of the Sulfolobus islandicus pan-genome.</title>
        <authorList>
            <person name="Reno M.L."/>
            <person name="Held N.L."/>
            <person name="Fields C.J."/>
            <person name="Burke P.V."/>
            <person name="Whitaker R.J."/>
        </authorList>
    </citation>
    <scope>NUCLEOTIDE SEQUENCE [LARGE SCALE GENOMIC DNA]</scope>
    <source>
        <strain evidence="15">L.S.2.15 / Lassen #1</strain>
    </source>
</reference>
<dbReference type="SUPFAM" id="SSF56784">
    <property type="entry name" value="HAD-like"/>
    <property type="match status" value="1"/>
</dbReference>
<keyword evidence="3" id="KW-0597">Phosphoprotein</keyword>
<dbReference type="GO" id="GO:0008553">
    <property type="term" value="F:P-type proton-exporting transporter activity"/>
    <property type="evidence" value="ECO:0007669"/>
    <property type="project" value="InterPro"/>
</dbReference>
<feature type="transmembrane region" description="Helical" evidence="12">
    <location>
        <begin position="747"/>
        <end position="766"/>
    </location>
</feature>
<evidence type="ECO:0000256" key="10">
    <source>
        <dbReference type="ARBA" id="ARBA00022989"/>
    </source>
</evidence>
<comment type="subcellular location">
    <subcellularLocation>
        <location evidence="1">Membrane</location>
        <topology evidence="1">Multi-pass membrane protein</topology>
    </subcellularLocation>
</comment>
<dbReference type="EMBL" id="CP001399">
    <property type="protein sequence ID" value="ACP34998.1"/>
    <property type="molecule type" value="Genomic_DNA"/>
</dbReference>
<accession>C3MNN5</accession>
<protein>
    <submittedName>
        <fullName evidence="14">Plasma-membrane proton-efflux P-type ATPase</fullName>
        <ecNumber evidence="14">3.6.3.6</ecNumber>
    </submittedName>
</protein>
<dbReference type="InterPro" id="IPR059000">
    <property type="entry name" value="ATPase_P-type_domA"/>
</dbReference>
<dbReference type="NCBIfam" id="TIGR01494">
    <property type="entry name" value="ATPase_P-type"/>
    <property type="match status" value="2"/>
</dbReference>
<evidence type="ECO:0000259" key="13">
    <source>
        <dbReference type="SMART" id="SM00831"/>
    </source>
</evidence>
<evidence type="ECO:0000256" key="8">
    <source>
        <dbReference type="ARBA" id="ARBA00022842"/>
    </source>
</evidence>
<dbReference type="InterPro" id="IPR004014">
    <property type="entry name" value="ATPase_P-typ_cation-transptr_N"/>
</dbReference>
<name>C3MNN5_SACI2</name>
<dbReference type="PANTHER" id="PTHR42861">
    <property type="entry name" value="CALCIUM-TRANSPORTING ATPASE"/>
    <property type="match status" value="1"/>
</dbReference>
<dbReference type="GO" id="GO:0120029">
    <property type="term" value="P:proton export across plasma membrane"/>
    <property type="evidence" value="ECO:0007669"/>
    <property type="project" value="InterPro"/>
</dbReference>
<sequence>MQVNFFTRQSRTAFHHLKYYLFLTLLNSFSIKLKSRITTYHNVSSKFEKYSIEETLAELNTSLNGLSETEAQERLKKYGYNEVREKKENPLLKFLKKFWAPVPWMLEVTIIITYILGKYLDMYIILFLLIFNSIVSFVQERRAENAVELLKQKLNVKSRVLRDGQWKIIPARFLVPGDIIHVRLGDIIPADAKIFEGEILVDQSALTGESLPVEKKRGDVIYSSSIVKRGEASAIVIATGEKTYFGKTTELVQTARAQSHLEKLILNIVKYLILFDVSLVITLLIYSLLLKVSLSEILPFSLIVLIASVPVALPATFTIAMALGSLELSKKGILVTRLTAAEDIASMDVLNLDKTGTITENRMRVGDSIPFNGFTKEDVVKFAYMASDEASQDPIDTAVIMCLRENNIAPEKYERIEFKPFDPSTKRTEAIVNINGKIIRVVKGAPQVIAQMSEILDIQKYHSILEELSKKGYRTISVAIGDKEGKLKLVGILPLYDRPRKDSREFINEIKKLNVKPKMVTGDNVLIAGEIDRQVDIGNVICDINAIKQLEEKDRIKKIEECDVFAEVFPEDKYFIVKTLQDGGHYVGMTGDGVNDAPALKQAEVGIAVANATDVAKASASIVLTHEGLTDIVEAIKTGRRIYQRMLTYTLNKIIKTLQVVIFLTLSFFIVRFFVTTPFDVILLLFLNDFVTMSIATDNVRYSMKPERLDAGKMVKASLILAFLVIIESFFTLWLGNNILKLNVNEIHTFIFDMLVFSGQFTVYMVRERRSMWSSRPSKFLLTSSIIDIIFVILISTLGILVTPIPLEDVLLILAVTFIFTAVFDHVKNISFKTVNI</sequence>
<dbReference type="PRINTS" id="PR00119">
    <property type="entry name" value="CATATPASE"/>
</dbReference>
<dbReference type="KEGG" id="sis:LS215_0955"/>
<dbReference type="Gene3D" id="1.20.1110.10">
    <property type="entry name" value="Calcium-transporting ATPase, transmembrane domain"/>
    <property type="match status" value="1"/>
</dbReference>
<evidence type="ECO:0000256" key="5">
    <source>
        <dbReference type="ARBA" id="ARBA00022723"/>
    </source>
</evidence>
<dbReference type="InterPro" id="IPR023298">
    <property type="entry name" value="ATPase_P-typ_TM_dom_sf"/>
</dbReference>
<dbReference type="FunFam" id="3.40.1110.10:FF:000005">
    <property type="entry name" value="Plasma membrane ATPase"/>
    <property type="match status" value="1"/>
</dbReference>
<dbReference type="AlphaFoldDB" id="C3MNN5"/>
<comment type="similarity">
    <text evidence="2">Belongs to the cation transport ATPase (P-type) (TC 3.A.3) family. Type IIIA subfamily.</text>
</comment>
<dbReference type="GO" id="GO:0016887">
    <property type="term" value="F:ATP hydrolysis activity"/>
    <property type="evidence" value="ECO:0007669"/>
    <property type="project" value="InterPro"/>
</dbReference>
<dbReference type="FunFam" id="2.70.150.10:FF:000042">
    <property type="entry name" value="Plasma membrane ATPase"/>
    <property type="match status" value="1"/>
</dbReference>
<dbReference type="HOGENOM" id="CLU_002360_6_4_2"/>
<proteinExistence type="inferred from homology"/>
<dbReference type="SFLD" id="SFLDF00027">
    <property type="entry name" value="p-type_atpase"/>
    <property type="match status" value="1"/>
</dbReference>
<evidence type="ECO:0000256" key="3">
    <source>
        <dbReference type="ARBA" id="ARBA00022553"/>
    </source>
</evidence>
<dbReference type="InterPro" id="IPR023299">
    <property type="entry name" value="ATPase_P-typ_cyto_dom_N"/>
</dbReference>
<feature type="domain" description="Cation-transporting P-type ATPase N-terminal" evidence="13">
    <location>
        <begin position="46"/>
        <end position="118"/>
    </location>
</feature>
<dbReference type="InterPro" id="IPR018303">
    <property type="entry name" value="ATPase_P-typ_P_site"/>
</dbReference>